<evidence type="ECO:0000259" key="9">
    <source>
        <dbReference type="Pfam" id="PF02503"/>
    </source>
</evidence>
<evidence type="ECO:0000256" key="1">
    <source>
        <dbReference type="ARBA" id="ARBA00022553"/>
    </source>
</evidence>
<feature type="compositionally biased region" description="Basic and acidic residues" evidence="8">
    <location>
        <begin position="1"/>
        <end position="16"/>
    </location>
</feature>
<feature type="binding site" evidence="6">
    <location>
        <position position="88"/>
    </location>
    <ligand>
        <name>ATP</name>
        <dbReference type="ChEBI" id="CHEBI:30616"/>
    </ligand>
</feature>
<dbReference type="InterPro" id="IPR025198">
    <property type="entry name" value="PPK_N_dom"/>
</dbReference>
<dbReference type="GO" id="GO:0009358">
    <property type="term" value="C:polyphosphate kinase complex"/>
    <property type="evidence" value="ECO:0007669"/>
    <property type="project" value="InterPro"/>
</dbReference>
<evidence type="ECO:0000259" key="11">
    <source>
        <dbReference type="Pfam" id="PF13090"/>
    </source>
</evidence>
<dbReference type="PANTHER" id="PTHR30218:SF0">
    <property type="entry name" value="POLYPHOSPHATE KINASE"/>
    <property type="match status" value="1"/>
</dbReference>
<comment type="function">
    <text evidence="6 7">Catalyzes the reversible transfer of the terminal phosphate of ATP to form a long-chain polyphosphate (polyP).</text>
</comment>
<evidence type="ECO:0000259" key="10">
    <source>
        <dbReference type="Pfam" id="PF13089"/>
    </source>
</evidence>
<dbReference type="PANTHER" id="PTHR30218">
    <property type="entry name" value="POLYPHOSPHATE KINASE"/>
    <property type="match status" value="1"/>
</dbReference>
<keyword evidence="4 6" id="KW-0418">Kinase</keyword>
<evidence type="ECO:0000256" key="6">
    <source>
        <dbReference type="HAMAP-Rule" id="MF_00347"/>
    </source>
</evidence>
<dbReference type="GO" id="GO:0008976">
    <property type="term" value="F:polyphosphate kinase activity"/>
    <property type="evidence" value="ECO:0007669"/>
    <property type="project" value="UniProtKB-UniRule"/>
</dbReference>
<dbReference type="NCBIfam" id="NF003919">
    <property type="entry name" value="PRK05443.1-4"/>
    <property type="match status" value="1"/>
</dbReference>
<dbReference type="AlphaFoldDB" id="A0A919CQP4"/>
<feature type="compositionally biased region" description="Basic residues" evidence="8">
    <location>
        <begin position="17"/>
        <end position="27"/>
    </location>
</feature>
<dbReference type="GO" id="GO:0046872">
    <property type="term" value="F:metal ion binding"/>
    <property type="evidence" value="ECO:0007669"/>
    <property type="project" value="UniProtKB-KW"/>
</dbReference>
<dbReference type="PIRSF" id="PIRSF015589">
    <property type="entry name" value="PP_kinase"/>
    <property type="match status" value="1"/>
</dbReference>
<proteinExistence type="inferred from homology"/>
<dbReference type="Gene3D" id="3.30.1840.10">
    <property type="entry name" value="Polyphosphate kinase middle domain"/>
    <property type="match status" value="1"/>
</dbReference>
<accession>A0A919CQP4</accession>
<evidence type="ECO:0000259" key="12">
    <source>
        <dbReference type="Pfam" id="PF17941"/>
    </source>
</evidence>
<dbReference type="SUPFAM" id="SSF56024">
    <property type="entry name" value="Phospholipase D/nuclease"/>
    <property type="match status" value="2"/>
</dbReference>
<dbReference type="Pfam" id="PF17941">
    <property type="entry name" value="PP_kinase_C_1"/>
    <property type="match status" value="1"/>
</dbReference>
<feature type="region of interest" description="Disordered" evidence="8">
    <location>
        <begin position="724"/>
        <end position="744"/>
    </location>
</feature>
<evidence type="ECO:0000313" key="13">
    <source>
        <dbReference type="EMBL" id="GHD49542.1"/>
    </source>
</evidence>
<dbReference type="EMBL" id="BMZS01000004">
    <property type="protein sequence ID" value="GHD49542.1"/>
    <property type="molecule type" value="Genomic_DNA"/>
</dbReference>
<evidence type="ECO:0000256" key="3">
    <source>
        <dbReference type="ARBA" id="ARBA00022741"/>
    </source>
</evidence>
<dbReference type="Pfam" id="PF02503">
    <property type="entry name" value="PP_kinase"/>
    <property type="match status" value="1"/>
</dbReference>
<feature type="binding site" evidence="6">
    <location>
        <position position="627"/>
    </location>
    <ligand>
        <name>ATP</name>
        <dbReference type="ChEBI" id="CHEBI:30616"/>
    </ligand>
</feature>
<dbReference type="InterPro" id="IPR036832">
    <property type="entry name" value="PPK_N_dom_sf"/>
</dbReference>
<dbReference type="SUPFAM" id="SSF143724">
    <property type="entry name" value="PHP14-like"/>
    <property type="match status" value="1"/>
</dbReference>
<feature type="domain" description="Polyphosphate kinase C-terminal" evidence="12">
    <location>
        <begin position="367"/>
        <end position="531"/>
    </location>
</feature>
<dbReference type="InterPro" id="IPR036830">
    <property type="entry name" value="PP_kinase_middle_dom_sf"/>
</dbReference>
<organism evidence="13 14">
    <name type="scientific">Thalassobaculum fulvum</name>
    <dbReference type="NCBI Taxonomy" id="1633335"/>
    <lineage>
        <taxon>Bacteria</taxon>
        <taxon>Pseudomonadati</taxon>
        <taxon>Pseudomonadota</taxon>
        <taxon>Alphaproteobacteria</taxon>
        <taxon>Rhodospirillales</taxon>
        <taxon>Thalassobaculaceae</taxon>
        <taxon>Thalassobaculum</taxon>
    </lineage>
</organism>
<dbReference type="NCBIfam" id="NF003918">
    <property type="entry name" value="PRK05443.1-2"/>
    <property type="match status" value="1"/>
</dbReference>
<comment type="similarity">
    <text evidence="6 7">Belongs to the polyphosphate kinase 1 (PPK1) family.</text>
</comment>
<comment type="PTM">
    <text evidence="6 7">An intermediate of this reaction is the autophosphorylated ppk in which a phosphate is covalently linked to a histidine residue through a N-P bond.</text>
</comment>
<comment type="caution">
    <text evidence="13">The sequence shown here is derived from an EMBL/GenBank/DDBJ whole genome shotgun (WGS) entry which is preliminary data.</text>
</comment>
<dbReference type="NCBIfam" id="TIGR03705">
    <property type="entry name" value="poly_P_kin"/>
    <property type="match status" value="1"/>
</dbReference>
<sequence length="744" mass="82903">MTDATEKVGDLGEARAVRPRRAPRRKTAAVPSEPAAPPPPPITLDSPKRLINREISWLAFNTRVLEESLNPSNPLLERLRFVAISASNLDEFYMVRVAGLKGMMAAGITSASDDGATPAQQLVAITEEAARLMADQQVALRTLRGALKDAGFHLVDGSELGPDDLSWLANHFSEQIYPVLTPLAIDPAHPFPFVANKGICLAMQLRAVGGAHEMQGLIQLPQQIGRFVRLPGDTIRFIPIEQVILLFVDRLFPNFRVRGQGVFRVIRDSEMEIDEEAEDLVLSFETALKARRRGNVIRLAVDRSMPVPLQELVIDELKVAREDVFALEEMVGLADLSQLIVSERPDLLWTPFNARFPERIRDFGGDCFAAIRSKDIIVHHPYESFDVVVQFLRQAASDPSVIAIKQTLYRTSKDSPIVKALIEAAEAGKSVTAMVEIKARFDEEANIRLSRDLERAGVQVVYGFVNLKTHAKVSLVVRREGSGLRNYVHFGTGNYHPITAKIYTDLSFFTCDPALCRDAARMFNYMTGYATPDTMEKLAISPINMHTTLLDAIRREVEHAKAGRPAAIWAKMNQLVDPSIIDALYVASQAGVEVDLVIRGICCLRPGVPGLSENIRVRSIVGRFLEHSRIVAFGDGHKLPSDRAKVYISSADWMQRNLYRRVEHMVPIENPTVHRQVLDQIMVANMKDRTNSWVLNSEGQYERVPHSVDDFSAHTYFMTNPSLSGRGSALRRGGEAPRTLREAE</sequence>
<dbReference type="InterPro" id="IPR025200">
    <property type="entry name" value="PPK_C_dom2"/>
</dbReference>
<dbReference type="SUPFAM" id="SSF140356">
    <property type="entry name" value="PPK N-terminal domain-like"/>
    <property type="match status" value="1"/>
</dbReference>
<keyword evidence="1 6" id="KW-0597">Phosphoprotein</keyword>
<keyword evidence="6" id="KW-0460">Magnesium</keyword>
<feature type="domain" description="Polyphosphate kinase C-terminal" evidence="11">
    <location>
        <begin position="538"/>
        <end position="706"/>
    </location>
</feature>
<evidence type="ECO:0000256" key="4">
    <source>
        <dbReference type="ARBA" id="ARBA00022777"/>
    </source>
</evidence>
<dbReference type="CDD" id="cd09165">
    <property type="entry name" value="PLDc_PaPPK1_C1_like"/>
    <property type="match status" value="1"/>
</dbReference>
<evidence type="ECO:0000313" key="14">
    <source>
        <dbReference type="Proteomes" id="UP000630353"/>
    </source>
</evidence>
<gene>
    <name evidence="6 13" type="primary">ppk</name>
    <name evidence="13" type="ORF">GCM10017083_21930</name>
</gene>
<dbReference type="NCBIfam" id="NF003921">
    <property type="entry name" value="PRK05443.2-2"/>
    <property type="match status" value="1"/>
</dbReference>
<evidence type="ECO:0000256" key="5">
    <source>
        <dbReference type="ARBA" id="ARBA00022840"/>
    </source>
</evidence>
<protein>
    <recommendedName>
        <fullName evidence="6 7">Polyphosphate kinase</fullName>
        <ecNumber evidence="6 7">2.7.4.1</ecNumber>
    </recommendedName>
    <alternativeName>
        <fullName evidence="6">ATP-polyphosphate phosphotransferase</fullName>
    </alternativeName>
    <alternativeName>
        <fullName evidence="6">Polyphosphoric acid kinase</fullName>
    </alternativeName>
</protein>
<dbReference type="HAMAP" id="MF_00347">
    <property type="entry name" value="Polyphosphate_kinase"/>
    <property type="match status" value="1"/>
</dbReference>
<evidence type="ECO:0000256" key="8">
    <source>
        <dbReference type="SAM" id="MobiDB-lite"/>
    </source>
</evidence>
<reference evidence="13" key="2">
    <citation type="submission" date="2020-09" db="EMBL/GenBank/DDBJ databases">
        <authorList>
            <person name="Sun Q."/>
            <person name="Kim S."/>
        </authorList>
    </citation>
    <scope>NUCLEOTIDE SEQUENCE</scope>
    <source>
        <strain evidence="13">KCTC 42651</strain>
    </source>
</reference>
<dbReference type="CDD" id="cd09168">
    <property type="entry name" value="PLDc_PaPPK1_C2_like"/>
    <property type="match status" value="1"/>
</dbReference>
<dbReference type="GO" id="GO:0005524">
    <property type="term" value="F:ATP binding"/>
    <property type="evidence" value="ECO:0007669"/>
    <property type="project" value="UniProtKB-KW"/>
</dbReference>
<comment type="cofactor">
    <cofactor evidence="6">
        <name>Mg(2+)</name>
        <dbReference type="ChEBI" id="CHEBI:18420"/>
    </cofactor>
</comment>
<dbReference type="Pfam" id="PF13089">
    <property type="entry name" value="PP_kinase_N"/>
    <property type="match status" value="1"/>
</dbReference>
<keyword evidence="14" id="KW-1185">Reference proteome</keyword>
<feature type="binding site" evidence="6">
    <location>
        <position position="599"/>
    </location>
    <ligand>
        <name>ATP</name>
        <dbReference type="ChEBI" id="CHEBI:30616"/>
    </ligand>
</feature>
<feature type="domain" description="Polyphosphate kinase middle" evidence="9">
    <location>
        <begin position="166"/>
        <end position="339"/>
    </location>
</feature>
<dbReference type="Gene3D" id="1.20.58.310">
    <property type="entry name" value="Polyphosphate kinase N-terminal domain"/>
    <property type="match status" value="1"/>
</dbReference>
<keyword evidence="5 6" id="KW-0067">ATP-binding</keyword>
<dbReference type="InterPro" id="IPR041108">
    <property type="entry name" value="PP_kinase_C_1"/>
</dbReference>
<feature type="binding site" evidence="6">
    <location>
        <position position="503"/>
    </location>
    <ligand>
        <name>ATP</name>
        <dbReference type="ChEBI" id="CHEBI:30616"/>
    </ligand>
</feature>
<feature type="domain" description="Polyphosphate kinase N-terminal" evidence="10">
    <location>
        <begin position="51"/>
        <end position="154"/>
    </location>
</feature>
<evidence type="ECO:0000256" key="2">
    <source>
        <dbReference type="ARBA" id="ARBA00022679"/>
    </source>
</evidence>
<feature type="binding site" evidence="6">
    <location>
        <position position="440"/>
    </location>
    <ligand>
        <name>Mg(2+)</name>
        <dbReference type="ChEBI" id="CHEBI:18420"/>
    </ligand>
</feature>
<reference evidence="13" key="1">
    <citation type="journal article" date="2014" name="Int. J. Syst. Evol. Microbiol.">
        <title>Complete genome sequence of Corynebacterium casei LMG S-19264T (=DSM 44701T), isolated from a smear-ripened cheese.</title>
        <authorList>
            <consortium name="US DOE Joint Genome Institute (JGI-PGF)"/>
            <person name="Walter F."/>
            <person name="Albersmeier A."/>
            <person name="Kalinowski J."/>
            <person name="Ruckert C."/>
        </authorList>
    </citation>
    <scope>NUCLEOTIDE SEQUENCE</scope>
    <source>
        <strain evidence="13">KCTC 42651</strain>
    </source>
</reference>
<dbReference type="NCBIfam" id="NF003917">
    <property type="entry name" value="PRK05443.1-1"/>
    <property type="match status" value="1"/>
</dbReference>
<keyword evidence="3 6" id="KW-0547">Nucleotide-binding</keyword>
<keyword evidence="6" id="KW-0479">Metal-binding</keyword>
<feature type="region of interest" description="Disordered" evidence="8">
    <location>
        <begin position="1"/>
        <end position="46"/>
    </location>
</feature>
<dbReference type="Proteomes" id="UP000630353">
    <property type="component" value="Unassembled WGS sequence"/>
</dbReference>
<dbReference type="InterPro" id="IPR024953">
    <property type="entry name" value="PP_kinase_middle"/>
</dbReference>
<dbReference type="RefSeq" id="WP_373297877.1">
    <property type="nucleotide sequence ID" value="NZ_BMZS01000004.1"/>
</dbReference>
<dbReference type="EC" id="2.7.4.1" evidence="6 7"/>
<dbReference type="GO" id="GO:0006799">
    <property type="term" value="P:polyphosphate biosynthetic process"/>
    <property type="evidence" value="ECO:0007669"/>
    <property type="project" value="UniProtKB-UniRule"/>
</dbReference>
<feature type="binding site" evidence="6">
    <location>
        <position position="410"/>
    </location>
    <ligand>
        <name>Mg(2+)</name>
        <dbReference type="ChEBI" id="CHEBI:18420"/>
    </ligand>
</feature>
<dbReference type="InterPro" id="IPR003414">
    <property type="entry name" value="PP_kinase"/>
</dbReference>
<feature type="compositionally biased region" description="Basic and acidic residues" evidence="8">
    <location>
        <begin position="732"/>
        <end position="744"/>
    </location>
</feature>
<feature type="active site" description="Phosphohistidine intermediate" evidence="6">
    <location>
        <position position="470"/>
    </location>
</feature>
<dbReference type="Gene3D" id="3.30.870.10">
    <property type="entry name" value="Endonuclease Chain A"/>
    <property type="match status" value="2"/>
</dbReference>
<comment type="catalytic activity">
    <reaction evidence="6 7">
        <text>[phosphate](n) + ATP = [phosphate](n+1) + ADP</text>
        <dbReference type="Rhea" id="RHEA:19573"/>
        <dbReference type="Rhea" id="RHEA-COMP:9859"/>
        <dbReference type="Rhea" id="RHEA-COMP:14280"/>
        <dbReference type="ChEBI" id="CHEBI:16838"/>
        <dbReference type="ChEBI" id="CHEBI:30616"/>
        <dbReference type="ChEBI" id="CHEBI:456216"/>
        <dbReference type="EC" id="2.7.4.1"/>
    </reaction>
</comment>
<name>A0A919CQP4_9PROT</name>
<keyword evidence="2 6" id="KW-0808">Transferase</keyword>
<dbReference type="Pfam" id="PF13090">
    <property type="entry name" value="PP_kinase_C"/>
    <property type="match status" value="1"/>
</dbReference>
<evidence type="ECO:0000256" key="7">
    <source>
        <dbReference type="RuleBase" id="RU003800"/>
    </source>
</evidence>